<feature type="domain" description="PAS" evidence="12">
    <location>
        <begin position="201"/>
        <end position="248"/>
    </location>
</feature>
<dbReference type="InterPro" id="IPR004358">
    <property type="entry name" value="Sig_transdc_His_kin-like_C"/>
</dbReference>
<evidence type="ECO:0000259" key="12">
    <source>
        <dbReference type="PROSITE" id="PS50112"/>
    </source>
</evidence>
<keyword evidence="6 13" id="KW-0418">Kinase</keyword>
<dbReference type="InterPro" id="IPR036097">
    <property type="entry name" value="HisK_dim/P_sf"/>
</dbReference>
<dbReference type="NCBIfam" id="TIGR00229">
    <property type="entry name" value="sensory_box"/>
    <property type="match status" value="2"/>
</dbReference>
<evidence type="ECO:0000256" key="1">
    <source>
        <dbReference type="ARBA" id="ARBA00000085"/>
    </source>
</evidence>
<gene>
    <name evidence="13" type="ORF">H8K43_07700</name>
</gene>
<dbReference type="InterPro" id="IPR003661">
    <property type="entry name" value="HisK_dim/P_dom"/>
</dbReference>
<reference evidence="13 14" key="1">
    <citation type="submission" date="2020-08" db="EMBL/GenBank/DDBJ databases">
        <title>Novel species isolated from subtropical streams in China.</title>
        <authorList>
            <person name="Lu H."/>
        </authorList>
    </citation>
    <scope>NUCLEOTIDE SEQUENCE [LARGE SCALE GENOMIC DNA]</scope>
    <source>
        <strain evidence="13 14">CY22W</strain>
    </source>
</reference>
<dbReference type="InterPro" id="IPR005467">
    <property type="entry name" value="His_kinase_dom"/>
</dbReference>
<keyword evidence="7" id="KW-0067">ATP-binding</keyword>
<evidence type="ECO:0000256" key="7">
    <source>
        <dbReference type="ARBA" id="ARBA00022840"/>
    </source>
</evidence>
<dbReference type="Pfam" id="PF02518">
    <property type="entry name" value="HATPase_c"/>
    <property type="match status" value="1"/>
</dbReference>
<keyword evidence="10" id="KW-1133">Transmembrane helix</keyword>
<protein>
    <recommendedName>
        <fullName evidence="2">histidine kinase</fullName>
        <ecNumber evidence="2">2.7.13.3</ecNumber>
    </recommendedName>
</protein>
<keyword evidence="10" id="KW-0472">Membrane</keyword>
<dbReference type="InterPro" id="IPR003594">
    <property type="entry name" value="HATPase_dom"/>
</dbReference>
<accession>A0ABR7A3Q2</accession>
<keyword evidence="4" id="KW-0808">Transferase</keyword>
<dbReference type="Proteomes" id="UP000654304">
    <property type="component" value="Unassembled WGS sequence"/>
</dbReference>
<comment type="caution">
    <text evidence="13">The sequence shown here is derived from an EMBL/GenBank/DDBJ whole genome shotgun (WGS) entry which is preliminary data.</text>
</comment>
<keyword evidence="3" id="KW-0597">Phosphoprotein</keyword>
<evidence type="ECO:0000256" key="5">
    <source>
        <dbReference type="ARBA" id="ARBA00022741"/>
    </source>
</evidence>
<proteinExistence type="predicted"/>
<dbReference type="PRINTS" id="PR00344">
    <property type="entry name" value="BCTRLSENSOR"/>
</dbReference>
<dbReference type="CDD" id="cd00130">
    <property type="entry name" value="PAS"/>
    <property type="match status" value="1"/>
</dbReference>
<dbReference type="SUPFAM" id="SSF55874">
    <property type="entry name" value="ATPase domain of HSP90 chaperone/DNA topoisomerase II/histidine kinase"/>
    <property type="match status" value="1"/>
</dbReference>
<dbReference type="SUPFAM" id="SSF47384">
    <property type="entry name" value="Homodimeric domain of signal transducing histidine kinase"/>
    <property type="match status" value="1"/>
</dbReference>
<keyword evidence="10" id="KW-0812">Transmembrane</keyword>
<dbReference type="PANTHER" id="PTHR43065">
    <property type="entry name" value="SENSOR HISTIDINE KINASE"/>
    <property type="match status" value="1"/>
</dbReference>
<dbReference type="CDD" id="cd00082">
    <property type="entry name" value="HisKA"/>
    <property type="match status" value="1"/>
</dbReference>
<dbReference type="InterPro" id="IPR035965">
    <property type="entry name" value="PAS-like_dom_sf"/>
</dbReference>
<dbReference type="EC" id="2.7.13.3" evidence="2"/>
<keyword evidence="14" id="KW-1185">Reference proteome</keyword>
<feature type="coiled-coil region" evidence="9">
    <location>
        <begin position="312"/>
        <end position="343"/>
    </location>
</feature>
<feature type="domain" description="Histidine kinase" evidence="11">
    <location>
        <begin position="508"/>
        <end position="740"/>
    </location>
</feature>
<dbReference type="RefSeq" id="WP_186903281.1">
    <property type="nucleotide sequence ID" value="NZ_JACOGD010000003.1"/>
</dbReference>
<dbReference type="Pfam" id="PF00989">
    <property type="entry name" value="PAS"/>
    <property type="match status" value="1"/>
</dbReference>
<evidence type="ECO:0000256" key="9">
    <source>
        <dbReference type="SAM" id="Coils"/>
    </source>
</evidence>
<comment type="catalytic activity">
    <reaction evidence="1">
        <text>ATP + protein L-histidine = ADP + protein N-phospho-L-histidine.</text>
        <dbReference type="EC" id="2.7.13.3"/>
    </reaction>
</comment>
<dbReference type="Gene3D" id="1.10.287.130">
    <property type="match status" value="1"/>
</dbReference>
<organism evidence="13 14">
    <name type="scientific">Undibacterium curvum</name>
    <dbReference type="NCBI Taxonomy" id="2762294"/>
    <lineage>
        <taxon>Bacteria</taxon>
        <taxon>Pseudomonadati</taxon>
        <taxon>Pseudomonadota</taxon>
        <taxon>Betaproteobacteria</taxon>
        <taxon>Burkholderiales</taxon>
        <taxon>Oxalobacteraceae</taxon>
        <taxon>Undibacterium</taxon>
    </lineage>
</organism>
<evidence type="ECO:0000256" key="10">
    <source>
        <dbReference type="SAM" id="Phobius"/>
    </source>
</evidence>
<keyword evidence="8" id="KW-0902">Two-component regulatory system</keyword>
<dbReference type="PROSITE" id="PS50112">
    <property type="entry name" value="PAS"/>
    <property type="match status" value="1"/>
</dbReference>
<evidence type="ECO:0000259" key="11">
    <source>
        <dbReference type="PROSITE" id="PS50109"/>
    </source>
</evidence>
<keyword evidence="5" id="KW-0547">Nucleotide-binding</keyword>
<dbReference type="PROSITE" id="PS50109">
    <property type="entry name" value="HIS_KIN"/>
    <property type="match status" value="1"/>
</dbReference>
<keyword evidence="9" id="KW-0175">Coiled coil</keyword>
<evidence type="ECO:0000256" key="4">
    <source>
        <dbReference type="ARBA" id="ARBA00022679"/>
    </source>
</evidence>
<dbReference type="SUPFAM" id="SSF55785">
    <property type="entry name" value="PYP-like sensor domain (PAS domain)"/>
    <property type="match status" value="2"/>
</dbReference>
<name>A0ABR7A3Q2_9BURK</name>
<evidence type="ECO:0000313" key="13">
    <source>
        <dbReference type="EMBL" id="MBC3931548.1"/>
    </source>
</evidence>
<dbReference type="Gene3D" id="3.30.450.20">
    <property type="entry name" value="PAS domain"/>
    <property type="match status" value="3"/>
</dbReference>
<dbReference type="GO" id="GO:0016301">
    <property type="term" value="F:kinase activity"/>
    <property type="evidence" value="ECO:0007669"/>
    <property type="project" value="UniProtKB-KW"/>
</dbReference>
<evidence type="ECO:0000256" key="6">
    <source>
        <dbReference type="ARBA" id="ARBA00022777"/>
    </source>
</evidence>
<evidence type="ECO:0000256" key="2">
    <source>
        <dbReference type="ARBA" id="ARBA00012438"/>
    </source>
</evidence>
<dbReference type="InterPro" id="IPR013767">
    <property type="entry name" value="PAS_fold"/>
</dbReference>
<dbReference type="InterPro" id="IPR036890">
    <property type="entry name" value="HATPase_C_sf"/>
</dbReference>
<dbReference type="PANTHER" id="PTHR43065:SF42">
    <property type="entry name" value="TWO-COMPONENT SENSOR PPRA"/>
    <property type="match status" value="1"/>
</dbReference>
<sequence length="753" mass="84609">MLQRNFTDAIRRYVWVGIAGDLICLPLILSHAPGSWLCPALILRAALQGVLARDLFRQDQFPQVVSVINSSDEIYRSMFYSAPDALLVHLQDGRCVDWNARWEQLNAGSATTLQDEAAIFNIWVDGAQYLAQMDLLQDGLPSASCNLEMKNHAGEVIPVGVTLRQVESKGRRYFLLTLRDRRALIQAETERDKVVKELAQREKVLSTVFQLVPDTLTITRMENGQYMDVNRNWEPLSGYTREEAIGRSSADLNLWQDFSQRDQLIQRINRDGEARNMQIGFRHKDGRIAQCLVSGSRFEMDGSAYLLLSSRSIDAELRVEGARQEAEQLLRESERQYADLFQMSPIPLVLLKVSSWQVQKLNDAWHREFYADTAMDGLSSAWRQQFKADFAPMLLLLEQLSQQRNIEQTEVSVTGLGATQRICRLSARFLDPEASLLIVALMDVTQQVKVEKEIRELSAQLERRVALRTRKLEQANQELAKAMENLRHTQADLVRSEKMAALGSLVAGVAHELNTPLGNSVTVASTLQDKVHELMLQLDTGNLKRSGMKLFMDSYLEGLDLLMRNLEIARDLIGSFKQVAADQSSNQRRQFELSRVLEEVVVTLTPLYKKTGFHLDCTLQPGISMDSYPGPLGQILTNFVTNSLLHGFEGKTTGRMTVRCNEIDAEFVEIQFSDDGVGMTESVQRKVFDPFFTTKLGHGGSGLGMHIVYNLVTQVLGGEIELSSQPGQGVLFTLRLPRVAPDLAMAQENQAAG</sequence>
<dbReference type="SMART" id="SM00091">
    <property type="entry name" value="PAS"/>
    <property type="match status" value="2"/>
</dbReference>
<dbReference type="EMBL" id="JACOGD010000003">
    <property type="protein sequence ID" value="MBC3931548.1"/>
    <property type="molecule type" value="Genomic_DNA"/>
</dbReference>
<evidence type="ECO:0000256" key="3">
    <source>
        <dbReference type="ARBA" id="ARBA00022553"/>
    </source>
</evidence>
<evidence type="ECO:0000313" key="14">
    <source>
        <dbReference type="Proteomes" id="UP000654304"/>
    </source>
</evidence>
<feature type="coiled-coil region" evidence="9">
    <location>
        <begin position="458"/>
        <end position="492"/>
    </location>
</feature>
<dbReference type="Gene3D" id="3.30.565.10">
    <property type="entry name" value="Histidine kinase-like ATPase, C-terminal domain"/>
    <property type="match status" value="1"/>
</dbReference>
<dbReference type="SMART" id="SM00387">
    <property type="entry name" value="HATPase_c"/>
    <property type="match status" value="1"/>
</dbReference>
<dbReference type="InterPro" id="IPR000014">
    <property type="entry name" value="PAS"/>
</dbReference>
<evidence type="ECO:0000256" key="8">
    <source>
        <dbReference type="ARBA" id="ARBA00023012"/>
    </source>
</evidence>
<feature type="transmembrane region" description="Helical" evidence="10">
    <location>
        <begin position="12"/>
        <end position="29"/>
    </location>
</feature>